<comment type="caution">
    <text evidence="2">The sequence shown here is derived from an EMBL/GenBank/DDBJ whole genome shotgun (WGS) entry which is preliminary data.</text>
</comment>
<feature type="region of interest" description="Disordered" evidence="1">
    <location>
        <begin position="1"/>
        <end position="29"/>
    </location>
</feature>
<organism evidence="2 3">
    <name type="scientific">Photinus pyralis</name>
    <name type="common">Common eastern firefly</name>
    <name type="synonym">Lampyris pyralis</name>
    <dbReference type="NCBI Taxonomy" id="7054"/>
    <lineage>
        <taxon>Eukaryota</taxon>
        <taxon>Metazoa</taxon>
        <taxon>Ecdysozoa</taxon>
        <taxon>Arthropoda</taxon>
        <taxon>Hexapoda</taxon>
        <taxon>Insecta</taxon>
        <taxon>Pterygota</taxon>
        <taxon>Neoptera</taxon>
        <taxon>Endopterygota</taxon>
        <taxon>Coleoptera</taxon>
        <taxon>Polyphaga</taxon>
        <taxon>Elateriformia</taxon>
        <taxon>Elateroidea</taxon>
        <taxon>Lampyridae</taxon>
        <taxon>Lampyrinae</taxon>
        <taxon>Photinus</taxon>
    </lineage>
</organism>
<proteinExistence type="predicted"/>
<dbReference type="EMBL" id="VVIM01000010">
    <property type="protein sequence ID" value="KAB0792782.1"/>
    <property type="molecule type" value="Genomic_DNA"/>
</dbReference>
<evidence type="ECO:0000313" key="2">
    <source>
        <dbReference type="EMBL" id="KAB0792782.1"/>
    </source>
</evidence>
<protein>
    <recommendedName>
        <fullName evidence="4">Major facilitator superfamily (MFS) profile domain-containing protein</fullName>
    </recommendedName>
</protein>
<reference evidence="2 3" key="1">
    <citation type="journal article" date="2018" name="Elife">
        <title>Firefly genomes illuminate parallel origins of bioluminescence in beetles.</title>
        <authorList>
            <person name="Fallon T.R."/>
            <person name="Lower S.E."/>
            <person name="Chang C.H."/>
            <person name="Bessho-Uehara M."/>
            <person name="Martin G.J."/>
            <person name="Bewick A.J."/>
            <person name="Behringer M."/>
            <person name="Debat H.J."/>
            <person name="Wong I."/>
            <person name="Day J.C."/>
            <person name="Suvorov A."/>
            <person name="Silva C.J."/>
            <person name="Stanger-Hall K.F."/>
            <person name="Hall D.W."/>
            <person name="Schmitz R.J."/>
            <person name="Nelson D.R."/>
            <person name="Lewis S.M."/>
            <person name="Shigenobu S."/>
            <person name="Bybee S.M."/>
            <person name="Larracuente A.M."/>
            <person name="Oba Y."/>
            <person name="Weng J.K."/>
        </authorList>
    </citation>
    <scope>NUCLEOTIDE SEQUENCE [LARGE SCALE GENOMIC DNA]</scope>
    <source>
        <strain evidence="2">1611_PpyrPB1</strain>
        <tissue evidence="2">Whole body</tissue>
    </source>
</reference>
<dbReference type="Proteomes" id="UP000327044">
    <property type="component" value="Unassembled WGS sequence"/>
</dbReference>
<sequence>MVLPHEPSINVLESDSESEEDSVVEEDEDDLTKIIPPQIEDTKRILKARHVLGILGFLGFANVYAMRVNLSVAIVAMVNHTAMVTNVTNNTFDNCPIPASTNTTIKPQLSSRLGCPPELSCSSPGF</sequence>
<gene>
    <name evidence="2" type="ORF">PPYR_14741</name>
</gene>
<feature type="compositionally biased region" description="Acidic residues" evidence="1">
    <location>
        <begin position="14"/>
        <end position="29"/>
    </location>
</feature>
<name>A0A5N4A645_PHOPY</name>
<evidence type="ECO:0000313" key="3">
    <source>
        <dbReference type="Proteomes" id="UP000327044"/>
    </source>
</evidence>
<evidence type="ECO:0000256" key="1">
    <source>
        <dbReference type="SAM" id="MobiDB-lite"/>
    </source>
</evidence>
<keyword evidence="3" id="KW-1185">Reference proteome</keyword>
<dbReference type="AlphaFoldDB" id="A0A5N4A645"/>
<evidence type="ECO:0008006" key="4">
    <source>
        <dbReference type="Google" id="ProtNLM"/>
    </source>
</evidence>
<dbReference type="InParanoid" id="A0A5N4A645"/>
<accession>A0A5N4A645</accession>